<comment type="similarity">
    <text evidence="1">Belongs to the cytochrome P450 family.</text>
</comment>
<dbReference type="STRING" id="35608.A0A2U1KQN7"/>
<dbReference type="GO" id="GO:0016705">
    <property type="term" value="F:oxidoreductase activity, acting on paired donors, with incorporation or reduction of molecular oxygen"/>
    <property type="evidence" value="ECO:0007669"/>
    <property type="project" value="InterPro"/>
</dbReference>
<dbReference type="EMBL" id="PKPP01014977">
    <property type="protein sequence ID" value="PWA39082.1"/>
    <property type="molecule type" value="Genomic_DNA"/>
</dbReference>
<dbReference type="OrthoDB" id="2789670at2759"/>
<evidence type="ECO:0000256" key="2">
    <source>
        <dbReference type="ARBA" id="ARBA00022723"/>
    </source>
</evidence>
<dbReference type="Proteomes" id="UP000245207">
    <property type="component" value="Unassembled WGS sequence"/>
</dbReference>
<feature type="signal peptide" evidence="4">
    <location>
        <begin position="1"/>
        <end position="21"/>
    </location>
</feature>
<evidence type="ECO:0000256" key="3">
    <source>
        <dbReference type="ARBA" id="ARBA00023004"/>
    </source>
</evidence>
<reference evidence="5 6" key="1">
    <citation type="journal article" date="2018" name="Mol. Plant">
        <title>The genome of Artemisia annua provides insight into the evolution of Asteraceae family and artemisinin biosynthesis.</title>
        <authorList>
            <person name="Shen Q."/>
            <person name="Zhang L."/>
            <person name="Liao Z."/>
            <person name="Wang S."/>
            <person name="Yan T."/>
            <person name="Shi P."/>
            <person name="Liu M."/>
            <person name="Fu X."/>
            <person name="Pan Q."/>
            <person name="Wang Y."/>
            <person name="Lv Z."/>
            <person name="Lu X."/>
            <person name="Zhang F."/>
            <person name="Jiang W."/>
            <person name="Ma Y."/>
            <person name="Chen M."/>
            <person name="Hao X."/>
            <person name="Li L."/>
            <person name="Tang Y."/>
            <person name="Lv G."/>
            <person name="Zhou Y."/>
            <person name="Sun X."/>
            <person name="Brodelius P.E."/>
            <person name="Rose J.K.C."/>
            <person name="Tang K."/>
        </authorList>
    </citation>
    <scope>NUCLEOTIDE SEQUENCE [LARGE SCALE GENOMIC DNA]</scope>
    <source>
        <strain evidence="6">cv. Huhao1</strain>
        <tissue evidence="5">Leaf</tissue>
    </source>
</reference>
<proteinExistence type="inferred from homology"/>
<dbReference type="InterPro" id="IPR001128">
    <property type="entry name" value="Cyt_P450"/>
</dbReference>
<evidence type="ECO:0000313" key="5">
    <source>
        <dbReference type="EMBL" id="PWA39082.1"/>
    </source>
</evidence>
<evidence type="ECO:0000256" key="4">
    <source>
        <dbReference type="SAM" id="SignalP"/>
    </source>
</evidence>
<name>A0A2U1KQN7_ARTAN</name>
<dbReference type="PANTHER" id="PTHR47950:SF42">
    <property type="entry name" value="GERANIOL 8-HYDROXYLASE"/>
    <property type="match status" value="1"/>
</dbReference>
<dbReference type="GO" id="GO:0020037">
    <property type="term" value="F:heme binding"/>
    <property type="evidence" value="ECO:0007669"/>
    <property type="project" value="InterPro"/>
</dbReference>
<comment type="caution">
    <text evidence="5">The sequence shown here is derived from an EMBL/GenBank/DDBJ whole genome shotgun (WGS) entry which is preliminary data.</text>
</comment>
<dbReference type="AlphaFoldDB" id="A0A2U1KQN7"/>
<gene>
    <name evidence="5" type="ORF">CTI12_AA575290</name>
</gene>
<keyword evidence="2" id="KW-0479">Metal-binding</keyword>
<protein>
    <submittedName>
        <fullName evidence="5">Cytochrome P450</fullName>
    </submittedName>
</protein>
<dbReference type="SUPFAM" id="SSF48264">
    <property type="entry name" value="Cytochrome P450"/>
    <property type="match status" value="1"/>
</dbReference>
<dbReference type="InterPro" id="IPR036396">
    <property type="entry name" value="Cyt_P450_sf"/>
</dbReference>
<dbReference type="Pfam" id="PF00067">
    <property type="entry name" value="p450"/>
    <property type="match status" value="1"/>
</dbReference>
<evidence type="ECO:0000313" key="6">
    <source>
        <dbReference type="Proteomes" id="UP000245207"/>
    </source>
</evidence>
<accession>A0A2U1KQN7</accession>
<dbReference type="PANTHER" id="PTHR47950">
    <property type="entry name" value="CYTOCHROME P450, FAMILY 76, SUBFAMILY C, POLYPEPTIDE 5-RELATED"/>
    <property type="match status" value="1"/>
</dbReference>
<dbReference type="GO" id="GO:0004497">
    <property type="term" value="F:monooxygenase activity"/>
    <property type="evidence" value="ECO:0007669"/>
    <property type="project" value="InterPro"/>
</dbReference>
<keyword evidence="3" id="KW-0408">Iron</keyword>
<dbReference type="GO" id="GO:0005506">
    <property type="term" value="F:iron ion binding"/>
    <property type="evidence" value="ECO:0007669"/>
    <property type="project" value="InterPro"/>
</dbReference>
<feature type="chain" id="PRO_5015482149" evidence="4">
    <location>
        <begin position="22"/>
        <end position="482"/>
    </location>
</feature>
<keyword evidence="4" id="KW-0732">Signal</keyword>
<evidence type="ECO:0000256" key="1">
    <source>
        <dbReference type="ARBA" id="ARBA00010617"/>
    </source>
</evidence>
<keyword evidence="6" id="KW-1185">Reference proteome</keyword>
<organism evidence="5 6">
    <name type="scientific">Artemisia annua</name>
    <name type="common">Sweet wormwood</name>
    <dbReference type="NCBI Taxonomy" id="35608"/>
    <lineage>
        <taxon>Eukaryota</taxon>
        <taxon>Viridiplantae</taxon>
        <taxon>Streptophyta</taxon>
        <taxon>Embryophyta</taxon>
        <taxon>Tracheophyta</taxon>
        <taxon>Spermatophyta</taxon>
        <taxon>Magnoliopsida</taxon>
        <taxon>eudicotyledons</taxon>
        <taxon>Gunneridae</taxon>
        <taxon>Pentapetalae</taxon>
        <taxon>asterids</taxon>
        <taxon>campanulids</taxon>
        <taxon>Asterales</taxon>
        <taxon>Asteraceae</taxon>
        <taxon>Asteroideae</taxon>
        <taxon>Anthemideae</taxon>
        <taxon>Artemisiinae</taxon>
        <taxon>Artemisia</taxon>
    </lineage>
</organism>
<sequence>MDLLVLVLSSITFLFSPINHGIDLHRKRKMSPGPTGLPIIGNLLDLGPKPHESLAKLSKKHGPLMTIRLGSITSVIASTPDAAREILQHAVIALDNHDVAVLWIPTNDEWRTTRKAINTCLTNQHKLDSLRNLREKDVHGMLEFLRESMRKQESVDIEKLAFAVALNQLSNTCLSQNVTTYESDDIKGFQTAVKTLMEVDGKFNIADIFPILKPLDPQNIRRQAKAAYDWFDKVTEGFISERLKHRESKLPRFGDMLDSLLDYSQDKEADFNLVHIKTLLVSSRRKLERKLVFDSDIPQQKIVVLKPNAPNGNCGDEILHMSRNVSLSESDMITMNFRITFDQNDCLTHLLSNMSKPSLFMEAKNRMLESWHTTRTKEHVEKDDREVGLVDIKNVFASPAGLGTCRNVLLPSFNNKNHKVKFYHEDDTDEKVVVYSEPRNDIASKKLRYNKRCGSSKPNDTVNNDFDAISFLGSLYTTTFSA</sequence>
<dbReference type="Gene3D" id="1.10.630.10">
    <property type="entry name" value="Cytochrome P450"/>
    <property type="match status" value="1"/>
</dbReference>